<dbReference type="PIRSF" id="PIRSF000097">
    <property type="entry name" value="AKR"/>
    <property type="match status" value="1"/>
</dbReference>
<dbReference type="RefSeq" id="WP_076340662.1">
    <property type="nucleotide sequence ID" value="NZ_JBGNFS010000002.1"/>
</dbReference>
<feature type="active site" description="Proton donor" evidence="4">
    <location>
        <position position="51"/>
    </location>
</feature>
<dbReference type="AlphaFoldDB" id="A0A1U7NPX7"/>
<dbReference type="FunFam" id="3.20.20.100:FF:000015">
    <property type="entry name" value="Oxidoreductase, aldo/keto reductase family"/>
    <property type="match status" value="1"/>
</dbReference>
<comment type="caution">
    <text evidence="8">The sequence shown here is derived from an EMBL/GenBank/DDBJ whole genome shotgun (WGS) entry which is preliminary data.</text>
</comment>
<name>A0A1U7NPX7_9FIRM</name>
<dbReference type="GeneID" id="78274773"/>
<evidence type="ECO:0000256" key="4">
    <source>
        <dbReference type="PIRSR" id="PIRSR000097-1"/>
    </source>
</evidence>
<sequence>MKPLMISLNSGTQIPSEGFGTFLISNDGPCYEAVLNALKCGYRHIDTAAGYGNETDVAKAIKDSGLKREDVFITSKLWVQDNSYEGAKYGIEQSLKNLDTDYIDLYLIHQPYGDLKDAWKAMEEAVDAGKLKAIGISNQTPKIFESFIKDCRILPGVNQVECNPTFQQKELRKIMEPYGIVVEAWYPLGHGNKELLSNPLLQEIAKKHNKSTVQVILRWLYQEGIVSLPKSLNPEHMATNLDIQNFELSQEDMDAIRTLDTGKGTHDPEDPAVEKRLTAIKIHE</sequence>
<gene>
    <name evidence="8" type="ORF">BO225_02275</name>
</gene>
<organism evidence="8 9">
    <name type="scientific">Dubosiella newyorkensis</name>
    <dbReference type="NCBI Taxonomy" id="1862672"/>
    <lineage>
        <taxon>Bacteria</taxon>
        <taxon>Bacillati</taxon>
        <taxon>Bacillota</taxon>
        <taxon>Erysipelotrichia</taxon>
        <taxon>Erysipelotrichales</taxon>
        <taxon>Erysipelotrichaceae</taxon>
        <taxon>Dubosiella</taxon>
    </lineage>
</organism>
<evidence type="ECO:0000259" key="7">
    <source>
        <dbReference type="Pfam" id="PF00248"/>
    </source>
</evidence>
<dbReference type="EMBL" id="MPKA01000044">
    <property type="protein sequence ID" value="OLU47689.1"/>
    <property type="molecule type" value="Genomic_DNA"/>
</dbReference>
<comment type="similarity">
    <text evidence="1">Belongs to the aldo/keto reductase family.</text>
</comment>
<accession>A0A1U7NPX7</accession>
<dbReference type="Proteomes" id="UP000186705">
    <property type="component" value="Unassembled WGS sequence"/>
</dbReference>
<evidence type="ECO:0000256" key="2">
    <source>
        <dbReference type="ARBA" id="ARBA00022857"/>
    </source>
</evidence>
<dbReference type="STRING" id="1862672.BO225_02275"/>
<dbReference type="CDD" id="cd19133">
    <property type="entry name" value="AKR_AKR5F1"/>
    <property type="match status" value="1"/>
</dbReference>
<evidence type="ECO:0000256" key="6">
    <source>
        <dbReference type="PIRSR" id="PIRSR000097-3"/>
    </source>
</evidence>
<dbReference type="PANTHER" id="PTHR43827">
    <property type="entry name" value="2,5-DIKETO-D-GLUCONIC ACID REDUCTASE"/>
    <property type="match status" value="1"/>
</dbReference>
<dbReference type="InterPro" id="IPR023210">
    <property type="entry name" value="NADP_OxRdtase_dom"/>
</dbReference>
<dbReference type="Pfam" id="PF00248">
    <property type="entry name" value="Aldo_ket_red"/>
    <property type="match status" value="1"/>
</dbReference>
<dbReference type="OrthoDB" id="9804790at2"/>
<evidence type="ECO:0000313" key="8">
    <source>
        <dbReference type="EMBL" id="OLU47689.1"/>
    </source>
</evidence>
<keyword evidence="2" id="KW-0521">NADP</keyword>
<dbReference type="PRINTS" id="PR00069">
    <property type="entry name" value="ALDKETRDTASE"/>
</dbReference>
<evidence type="ECO:0000256" key="5">
    <source>
        <dbReference type="PIRSR" id="PIRSR000097-2"/>
    </source>
</evidence>
<dbReference type="PANTHER" id="PTHR43827:SF3">
    <property type="entry name" value="NADP-DEPENDENT OXIDOREDUCTASE DOMAIN-CONTAINING PROTEIN"/>
    <property type="match status" value="1"/>
</dbReference>
<evidence type="ECO:0000256" key="3">
    <source>
        <dbReference type="ARBA" id="ARBA00023002"/>
    </source>
</evidence>
<dbReference type="InterPro" id="IPR036812">
    <property type="entry name" value="NAD(P)_OxRdtase_dom_sf"/>
</dbReference>
<feature type="domain" description="NADP-dependent oxidoreductase" evidence="7">
    <location>
        <begin position="31"/>
        <end position="259"/>
    </location>
</feature>
<proteinExistence type="inferred from homology"/>
<reference evidence="8 9" key="1">
    <citation type="submission" date="2016-11" db="EMBL/GenBank/DDBJ databases">
        <title>Description of two novel members of the family Erysipelotrichaceae: Ileibacterium lipovorans gen. nov., sp. nov. and Dubosiella newyorkensis, gen. nov., sp. nov.</title>
        <authorList>
            <person name="Cox L.M."/>
            <person name="Sohn J."/>
            <person name="Tyrrell K.L."/>
            <person name="Citron D.M."/>
            <person name="Lawson P.A."/>
            <person name="Patel N.B."/>
            <person name="Iizumi T."/>
            <person name="Perez-Perez G.I."/>
            <person name="Goldstein E.J."/>
            <person name="Blaser M.J."/>
        </authorList>
    </citation>
    <scope>NUCLEOTIDE SEQUENCE [LARGE SCALE GENOMIC DNA]</scope>
    <source>
        <strain evidence="8 9">NYU-BL-A4</strain>
    </source>
</reference>
<feature type="binding site" evidence="5">
    <location>
        <position position="109"/>
    </location>
    <ligand>
        <name>substrate</name>
    </ligand>
</feature>
<keyword evidence="9" id="KW-1185">Reference proteome</keyword>
<protein>
    <submittedName>
        <fullName evidence="8">2,5-diketo-D-gluconic acid reductase</fullName>
    </submittedName>
</protein>
<dbReference type="InterPro" id="IPR020471">
    <property type="entry name" value="AKR"/>
</dbReference>
<feature type="site" description="Lowers pKa of active site Tyr" evidence="6">
    <location>
        <position position="76"/>
    </location>
</feature>
<evidence type="ECO:0000313" key="9">
    <source>
        <dbReference type="Proteomes" id="UP000186705"/>
    </source>
</evidence>
<evidence type="ECO:0000256" key="1">
    <source>
        <dbReference type="ARBA" id="ARBA00007905"/>
    </source>
</evidence>
<keyword evidence="3" id="KW-0560">Oxidoreductase</keyword>
<dbReference type="Gene3D" id="3.20.20.100">
    <property type="entry name" value="NADP-dependent oxidoreductase domain"/>
    <property type="match status" value="1"/>
</dbReference>
<dbReference type="SUPFAM" id="SSF51430">
    <property type="entry name" value="NAD(P)-linked oxidoreductase"/>
    <property type="match status" value="1"/>
</dbReference>
<dbReference type="GO" id="GO:0016616">
    <property type="term" value="F:oxidoreductase activity, acting on the CH-OH group of donors, NAD or NADP as acceptor"/>
    <property type="evidence" value="ECO:0007669"/>
    <property type="project" value="UniProtKB-ARBA"/>
</dbReference>